<gene>
    <name evidence="2" type="ordered locus">CAP2UW1_3783</name>
</gene>
<dbReference type="eggNOG" id="COG0639">
    <property type="taxonomic scope" value="Bacteria"/>
</dbReference>
<dbReference type="AlphaFoldDB" id="C7RL84"/>
<sequence>MKRRAARRPFRIASLFAWLKALSARLGFGWGHNLKLGDGYRLGSTKVRIPLDGIPIEITLGLNDRRLHLYPETRLNPRGETARLGSFIIFDPRTHLRRIGGFLRLSPKNWLALGSGDEVQQAIFDYPPAVDEQHLVVIYGRDALVFRNLSDAGTAIAPMLDEVTSLRMSKLRRLRDIFGGPLELLPRDEALLLIEAVNLLLHEEIYRPRDSRGLPGGLLELPHTVTPILVADLHAQVDNLLTVLSQNAFLEAIEEGSAVLVILGDAVHSEVDGQLREMVGSMLLMDLIFRLKLHFPKQVFYVRGNHDSFSEDIAKDGIPQGLLWAKELSERRGTAYLKAMGEFYRLLSYVVVSEDFIACHAAAPKTKVSREMLVQIHDHPGLILELINNRLYRANRPQGYNRRDVKRFRRALQVEPGTPFIVGHTPIDREQTLWLNVDAIRNHHVLFSAHPDWVGVFTRVDDTMIPLVYPVDSLTPIINALAAEPG</sequence>
<dbReference type="STRING" id="522306.CAP2UW1_3783"/>
<dbReference type="SUPFAM" id="SSF56300">
    <property type="entry name" value="Metallo-dependent phosphatases"/>
    <property type="match status" value="1"/>
</dbReference>
<dbReference type="Pfam" id="PF00149">
    <property type="entry name" value="Metallophos"/>
    <property type="match status" value="1"/>
</dbReference>
<dbReference type="EMBL" id="CP001715">
    <property type="protein sequence ID" value="ACV37033.1"/>
    <property type="molecule type" value="Genomic_DNA"/>
</dbReference>
<dbReference type="OrthoDB" id="5427983at2"/>
<dbReference type="InterPro" id="IPR029052">
    <property type="entry name" value="Metallo-depent_PP-like"/>
</dbReference>
<feature type="domain" description="Calcineurin-like phosphoesterase" evidence="1">
    <location>
        <begin position="229"/>
        <end position="441"/>
    </location>
</feature>
<dbReference type="HOGENOM" id="CLU_044065_0_0_4"/>
<reference evidence="2" key="1">
    <citation type="submission" date="2009-08" db="EMBL/GenBank/DDBJ databases">
        <authorList>
            <consortium name="US DOE Joint Genome Institute"/>
            <person name="Lucas S."/>
            <person name="Copeland A."/>
            <person name="Lapidus A."/>
            <person name="Glavina del Rio T."/>
            <person name="Dalin E."/>
            <person name="Tice H."/>
            <person name="Bruce D."/>
            <person name="Barry K."/>
            <person name="Pitluck S."/>
            <person name="Lowry S."/>
            <person name="Larimer F."/>
            <person name="Land M."/>
            <person name="Hauser L."/>
            <person name="Kyrpides N."/>
            <person name="Ivanova N."/>
            <person name="McMahon K.D."/>
            <person name="Hugenholtz P."/>
        </authorList>
    </citation>
    <scope>NUCLEOTIDE SEQUENCE</scope>
    <source>
        <strain evidence="2">UW-1</strain>
    </source>
</reference>
<name>C7RL84_ACCRE</name>
<dbReference type="Gene3D" id="3.60.21.10">
    <property type="match status" value="1"/>
</dbReference>
<accession>C7RL84</accession>
<dbReference type="InterPro" id="IPR004843">
    <property type="entry name" value="Calcineurin-like_PHP"/>
</dbReference>
<dbReference type="KEGG" id="app:CAP2UW1_3783"/>
<protein>
    <submittedName>
        <fullName evidence="2">Metallophosphoesterase</fullName>
    </submittedName>
</protein>
<proteinExistence type="predicted"/>
<organism evidence="2">
    <name type="scientific">Accumulibacter regalis</name>
    <dbReference type="NCBI Taxonomy" id="522306"/>
    <lineage>
        <taxon>Bacteria</taxon>
        <taxon>Pseudomonadati</taxon>
        <taxon>Pseudomonadota</taxon>
        <taxon>Betaproteobacteria</taxon>
        <taxon>Candidatus Accumulibacter</taxon>
    </lineage>
</organism>
<evidence type="ECO:0000259" key="1">
    <source>
        <dbReference type="Pfam" id="PF00149"/>
    </source>
</evidence>
<evidence type="ECO:0000313" key="2">
    <source>
        <dbReference type="EMBL" id="ACV37033.1"/>
    </source>
</evidence>
<reference evidence="2" key="2">
    <citation type="submission" date="2009-09" db="EMBL/GenBank/DDBJ databases">
        <title>Complete sequence of chromosome of Candidatus Accumulibacter phosphatis clade IIA str. UW-1.</title>
        <authorList>
            <consortium name="US DOE Joint Genome Institute"/>
            <person name="Martin H.G."/>
            <person name="Ivanova N."/>
            <person name="Kunin V."/>
            <person name="Warnecke F."/>
            <person name="Barry K."/>
            <person name="He S."/>
            <person name="Salamov A."/>
            <person name="Szeto E."/>
            <person name="Dalin E."/>
            <person name="Pangilinan J.L."/>
            <person name="Lapidus A."/>
            <person name="Lowry S."/>
            <person name="Kyrpides N.C."/>
            <person name="McMahon K.D."/>
            <person name="Hugenholtz P."/>
        </authorList>
    </citation>
    <scope>NUCLEOTIDE SEQUENCE [LARGE SCALE GENOMIC DNA]</scope>
    <source>
        <strain evidence="2">UW-1</strain>
    </source>
</reference>
<dbReference type="GO" id="GO:0016787">
    <property type="term" value="F:hydrolase activity"/>
    <property type="evidence" value="ECO:0007669"/>
    <property type="project" value="InterPro"/>
</dbReference>